<evidence type="ECO:0000313" key="2">
    <source>
        <dbReference type="Proteomes" id="UP000286268"/>
    </source>
</evidence>
<dbReference type="Proteomes" id="UP000286268">
    <property type="component" value="Chromosome"/>
</dbReference>
<dbReference type="AlphaFoldDB" id="A0A410DQ04"/>
<dbReference type="RefSeq" id="WP_128211779.1">
    <property type="nucleotide sequence ID" value="NZ_CP025746.1"/>
</dbReference>
<keyword evidence="2" id="KW-1185">Reference proteome</keyword>
<sequence>MGNWIINDNNNIYICDEVALNKIKMPKDSKEKFVKLFKLDHNDICEITEELAEGLLNKSAKKNIGIKNEEKISYNRYVLNSKSMVITNEYLEHMNEIKILKKDIEVDPFVELYEKAIAKNKLISDENRNILIDLESRDIVRRIWLLKDYALEEVSLQEELFQNSENSLKKLDAISIWQNKSIYDFSSVKTDLVQIPYKISVSNNGTYYAGVDGIIQDLRASYKNIDLKLKEVYSNYNWITADNWEVLLENSIELLFNRFEPEELEKKIIFFNKEKNQVIIHKMIDKFESLKDSLRVEVKQHKTLSVYSMRARLGDESCTQWLYGYDPQKLYVRVLEHFYAVQHQNCISFDREKDNGYSEETALELLPIGDVKLLKDKLGEKYKLQILKVDELLKEDIHVLRLEER</sequence>
<organism evidence="1 2">
    <name type="scientific">Clostridium manihotivorum</name>
    <dbReference type="NCBI Taxonomy" id="2320868"/>
    <lineage>
        <taxon>Bacteria</taxon>
        <taxon>Bacillati</taxon>
        <taxon>Bacillota</taxon>
        <taxon>Clostridia</taxon>
        <taxon>Eubacteriales</taxon>
        <taxon>Clostridiaceae</taxon>
        <taxon>Clostridium</taxon>
    </lineage>
</organism>
<reference evidence="1 2" key="1">
    <citation type="submission" date="2018-01" db="EMBL/GenBank/DDBJ databases">
        <title>Genome Sequencing and Assembly of Anaerobacter polyendosporus strain CT4.</title>
        <authorList>
            <person name="Tachaapaikoon C."/>
            <person name="Sutheeworapong S."/>
            <person name="Jenjaroenpun P."/>
            <person name="Wongsurawat T."/>
            <person name="Nookeaw I."/>
            <person name="Cheawchanlertfa P."/>
            <person name="Kosugi A."/>
            <person name="Cheevadhanarak S."/>
            <person name="Ratanakhanokchai K."/>
        </authorList>
    </citation>
    <scope>NUCLEOTIDE SEQUENCE [LARGE SCALE GENOMIC DNA]</scope>
    <source>
        <strain evidence="1 2">CT4</strain>
    </source>
</reference>
<protein>
    <submittedName>
        <fullName evidence="1">Uncharacterized protein</fullName>
    </submittedName>
</protein>
<name>A0A410DQ04_9CLOT</name>
<dbReference type="KEGG" id="cmah:C1I91_05250"/>
<dbReference type="EMBL" id="CP025746">
    <property type="protein sequence ID" value="QAA31117.1"/>
    <property type="molecule type" value="Genomic_DNA"/>
</dbReference>
<gene>
    <name evidence="1" type="ORF">C1I91_05250</name>
</gene>
<evidence type="ECO:0000313" key="1">
    <source>
        <dbReference type="EMBL" id="QAA31117.1"/>
    </source>
</evidence>
<accession>A0A410DQ04</accession>
<proteinExistence type="predicted"/>